<dbReference type="PANTHER" id="PTHR45713">
    <property type="entry name" value="FTP DOMAIN-CONTAINING PROTEIN"/>
    <property type="match status" value="1"/>
</dbReference>
<proteinExistence type="inferred from homology"/>
<feature type="signal peptide" evidence="8">
    <location>
        <begin position="1"/>
        <end position="21"/>
    </location>
</feature>
<reference evidence="10" key="1">
    <citation type="submission" date="2018-11" db="EMBL/GenBank/DDBJ databases">
        <authorList>
            <person name="Alioto T."/>
            <person name="Alioto T."/>
        </authorList>
    </citation>
    <scope>NUCLEOTIDE SEQUENCE</scope>
</reference>
<evidence type="ECO:0000256" key="3">
    <source>
        <dbReference type="ARBA" id="ARBA00011233"/>
    </source>
</evidence>
<comment type="subunit">
    <text evidence="3">Homotrimer.</text>
</comment>
<name>A0A8B6CP19_MYTGA</name>
<dbReference type="Proteomes" id="UP000596742">
    <property type="component" value="Unassembled WGS sequence"/>
</dbReference>
<dbReference type="InterPro" id="IPR006585">
    <property type="entry name" value="FTP1"/>
</dbReference>
<protein>
    <recommendedName>
        <fullName evidence="9">Fucolectin tachylectin-4 pentraxin-1 domain-containing protein</fullName>
    </recommendedName>
</protein>
<evidence type="ECO:0000256" key="4">
    <source>
        <dbReference type="ARBA" id="ARBA00022723"/>
    </source>
</evidence>
<evidence type="ECO:0000256" key="8">
    <source>
        <dbReference type="SAM" id="SignalP"/>
    </source>
</evidence>
<dbReference type="Pfam" id="PF22633">
    <property type="entry name" value="F5_F8_type_C_2"/>
    <property type="match status" value="1"/>
</dbReference>
<dbReference type="OrthoDB" id="6050222at2759"/>
<dbReference type="PANTHER" id="PTHR45713:SF6">
    <property type="entry name" value="F5_8 TYPE C DOMAIN-CONTAINING PROTEIN"/>
    <property type="match status" value="1"/>
</dbReference>
<sequence>MFLQRWKLLFYLTALPDIVASLKSNQQAFSIEINKIILSHHTSSVDSSIIACAVSCFTDYNCCSASYNEDSKVCLLGNQCSPVMEDSTSFKTLTKQPRDVAYGKSAKQSSVFRNLSTNIASRAVDGDLNTWMHTETEYMPFWIVDLEKIYKIKQIEVFNRKSFHKFVVERLHDLDITVGATENELKLCAHYVGPSENGEHLVFQCKQEDIRYVKLMINGTEILHVAEVKVYAW</sequence>
<gene>
    <name evidence="10" type="ORF">MGAL_10B061639</name>
</gene>
<keyword evidence="6" id="KW-0106">Calcium</keyword>
<evidence type="ECO:0000256" key="5">
    <source>
        <dbReference type="ARBA" id="ARBA00022734"/>
    </source>
</evidence>
<dbReference type="GO" id="GO:0042806">
    <property type="term" value="F:fucose binding"/>
    <property type="evidence" value="ECO:0007669"/>
    <property type="project" value="UniProtKB-ARBA"/>
</dbReference>
<keyword evidence="11" id="KW-1185">Reference proteome</keyword>
<evidence type="ECO:0000256" key="1">
    <source>
        <dbReference type="ARBA" id="ARBA00002219"/>
    </source>
</evidence>
<evidence type="ECO:0000256" key="2">
    <source>
        <dbReference type="ARBA" id="ARBA00010147"/>
    </source>
</evidence>
<comment type="function">
    <text evidence="1">Acts as a defensive agent. Recognizes blood group fucosylated oligosaccharides including A, B, H and Lewis B-type antigens. Does not recognize Lewis A antigen and has low affinity for monovalent haptens.</text>
</comment>
<feature type="chain" id="PRO_5032673852" description="Fucolectin tachylectin-4 pentraxin-1 domain-containing protein" evidence="8">
    <location>
        <begin position="22"/>
        <end position="233"/>
    </location>
</feature>
<dbReference type="Gene3D" id="2.60.120.260">
    <property type="entry name" value="Galactose-binding domain-like"/>
    <property type="match status" value="1"/>
</dbReference>
<comment type="similarity">
    <text evidence="2">Belongs to the fucolectin family.</text>
</comment>
<dbReference type="SUPFAM" id="SSF49785">
    <property type="entry name" value="Galactose-binding domain-like"/>
    <property type="match status" value="1"/>
</dbReference>
<evidence type="ECO:0000256" key="6">
    <source>
        <dbReference type="ARBA" id="ARBA00022837"/>
    </source>
</evidence>
<dbReference type="GO" id="GO:0001868">
    <property type="term" value="P:regulation of complement activation, lectin pathway"/>
    <property type="evidence" value="ECO:0007669"/>
    <property type="project" value="UniProtKB-ARBA"/>
</dbReference>
<dbReference type="SMART" id="SM00607">
    <property type="entry name" value="FTP"/>
    <property type="match status" value="1"/>
</dbReference>
<keyword evidence="8" id="KW-0732">Signal</keyword>
<evidence type="ECO:0000313" key="10">
    <source>
        <dbReference type="EMBL" id="VDI07272.1"/>
    </source>
</evidence>
<feature type="domain" description="Fucolectin tachylectin-4 pentraxin-1" evidence="9">
    <location>
        <begin position="97"/>
        <end position="232"/>
    </location>
</feature>
<dbReference type="EMBL" id="UYJE01002029">
    <property type="protein sequence ID" value="VDI07272.1"/>
    <property type="molecule type" value="Genomic_DNA"/>
</dbReference>
<keyword evidence="5" id="KW-0430">Lectin</keyword>
<evidence type="ECO:0000313" key="11">
    <source>
        <dbReference type="Proteomes" id="UP000596742"/>
    </source>
</evidence>
<evidence type="ECO:0000256" key="7">
    <source>
        <dbReference type="ARBA" id="ARBA00023157"/>
    </source>
</evidence>
<keyword evidence="4" id="KW-0479">Metal-binding</keyword>
<dbReference type="GO" id="GO:0010185">
    <property type="term" value="P:regulation of cellular defense response"/>
    <property type="evidence" value="ECO:0007669"/>
    <property type="project" value="UniProtKB-ARBA"/>
</dbReference>
<organism evidence="10 11">
    <name type="scientific">Mytilus galloprovincialis</name>
    <name type="common">Mediterranean mussel</name>
    <dbReference type="NCBI Taxonomy" id="29158"/>
    <lineage>
        <taxon>Eukaryota</taxon>
        <taxon>Metazoa</taxon>
        <taxon>Spiralia</taxon>
        <taxon>Lophotrochozoa</taxon>
        <taxon>Mollusca</taxon>
        <taxon>Bivalvia</taxon>
        <taxon>Autobranchia</taxon>
        <taxon>Pteriomorphia</taxon>
        <taxon>Mytilida</taxon>
        <taxon>Mytiloidea</taxon>
        <taxon>Mytilidae</taxon>
        <taxon>Mytilinae</taxon>
        <taxon>Mytilus</taxon>
    </lineage>
</organism>
<dbReference type="InterPro" id="IPR051941">
    <property type="entry name" value="BG_Antigen-Binding_Lectin"/>
</dbReference>
<comment type="caution">
    <text evidence="10">The sequence shown here is derived from an EMBL/GenBank/DDBJ whole genome shotgun (WGS) entry which is preliminary data.</text>
</comment>
<dbReference type="AlphaFoldDB" id="A0A8B6CP19"/>
<evidence type="ECO:0000259" key="9">
    <source>
        <dbReference type="SMART" id="SM00607"/>
    </source>
</evidence>
<dbReference type="InterPro" id="IPR008979">
    <property type="entry name" value="Galactose-bd-like_sf"/>
</dbReference>
<keyword evidence="7" id="KW-1015">Disulfide bond</keyword>
<dbReference type="GO" id="GO:0046872">
    <property type="term" value="F:metal ion binding"/>
    <property type="evidence" value="ECO:0007669"/>
    <property type="project" value="UniProtKB-KW"/>
</dbReference>
<accession>A0A8B6CP19</accession>